<dbReference type="OMA" id="TDHTIVE"/>
<dbReference type="PANTHER" id="PTHR47059">
    <property type="entry name" value="TETRATRICOPEPTIDE REPEAT PROTEIN 32"/>
    <property type="match status" value="1"/>
</dbReference>
<dbReference type="EnsemblMetazoa" id="XM_030973901">
    <property type="protein sequence ID" value="XP_030829761"/>
    <property type="gene ID" value="LOC588488"/>
</dbReference>
<sequence>MTDHTIVEADSSFSLGDFKMAEIKYSGFIDHSLHHLAGTESIDKELSLKLATALNNRGQIKYQRVDFAEAIEDYTLALQHRPDFAVAFYNRGQIHYRLGRFQEGISDFQHALAIKPDFPDCHLALQTAQEDMAEMREKTSGVSSNS</sequence>
<reference evidence="3" key="1">
    <citation type="submission" date="2015-02" db="EMBL/GenBank/DDBJ databases">
        <title>Genome sequencing for Strongylocentrotus purpuratus.</title>
        <authorList>
            <person name="Murali S."/>
            <person name="Liu Y."/>
            <person name="Vee V."/>
            <person name="English A."/>
            <person name="Wang M."/>
            <person name="Skinner E."/>
            <person name="Han Y."/>
            <person name="Muzny D.M."/>
            <person name="Worley K.C."/>
            <person name="Gibbs R.A."/>
        </authorList>
    </citation>
    <scope>NUCLEOTIDE SEQUENCE</scope>
</reference>
<evidence type="ECO:0000313" key="2">
    <source>
        <dbReference type="EnsemblMetazoa" id="XP_030829761"/>
    </source>
</evidence>
<dbReference type="Gene3D" id="1.25.40.10">
    <property type="entry name" value="Tetratricopeptide repeat domain"/>
    <property type="match status" value="1"/>
</dbReference>
<dbReference type="Proteomes" id="UP000007110">
    <property type="component" value="Unassembled WGS sequence"/>
</dbReference>
<dbReference type="FunCoup" id="A0A7M7N158">
    <property type="interactions" value="745"/>
</dbReference>
<feature type="repeat" description="TPR" evidence="1">
    <location>
        <begin position="51"/>
        <end position="84"/>
    </location>
</feature>
<accession>A0A7M7N158</accession>
<dbReference type="SMART" id="SM00028">
    <property type="entry name" value="TPR"/>
    <property type="match status" value="2"/>
</dbReference>
<dbReference type="KEGG" id="spu:588488"/>
<dbReference type="PANTHER" id="PTHR47059:SF1">
    <property type="entry name" value="TETRATRICOPEPTIDE REPEAT PROTEIN 32"/>
    <property type="match status" value="1"/>
</dbReference>
<keyword evidence="1" id="KW-0802">TPR repeat</keyword>
<feature type="repeat" description="TPR" evidence="1">
    <location>
        <begin position="85"/>
        <end position="118"/>
    </location>
</feature>
<evidence type="ECO:0000256" key="1">
    <source>
        <dbReference type="PROSITE-ProRule" id="PRU00339"/>
    </source>
</evidence>
<dbReference type="OrthoDB" id="2017782at2759"/>
<evidence type="ECO:0000313" key="3">
    <source>
        <dbReference type="Proteomes" id="UP000007110"/>
    </source>
</evidence>
<reference evidence="2" key="2">
    <citation type="submission" date="2021-01" db="UniProtKB">
        <authorList>
            <consortium name="EnsemblMetazoa"/>
        </authorList>
    </citation>
    <scope>IDENTIFICATION</scope>
</reference>
<dbReference type="InParanoid" id="A0A7M7N158"/>
<dbReference type="RefSeq" id="XP_030829761.1">
    <property type="nucleotide sequence ID" value="XM_030973901.1"/>
</dbReference>
<evidence type="ECO:0008006" key="4">
    <source>
        <dbReference type="Google" id="ProtNLM"/>
    </source>
</evidence>
<protein>
    <recommendedName>
        <fullName evidence="4">Tetratricopeptide repeat protein</fullName>
    </recommendedName>
</protein>
<dbReference type="InterPro" id="IPR019734">
    <property type="entry name" value="TPR_rpt"/>
</dbReference>
<dbReference type="SUPFAM" id="SSF48452">
    <property type="entry name" value="TPR-like"/>
    <property type="match status" value="1"/>
</dbReference>
<dbReference type="GeneID" id="588488"/>
<dbReference type="AlphaFoldDB" id="A0A7M7N158"/>
<keyword evidence="3" id="KW-1185">Reference proteome</keyword>
<organism evidence="2 3">
    <name type="scientific">Strongylocentrotus purpuratus</name>
    <name type="common">Purple sea urchin</name>
    <dbReference type="NCBI Taxonomy" id="7668"/>
    <lineage>
        <taxon>Eukaryota</taxon>
        <taxon>Metazoa</taxon>
        <taxon>Echinodermata</taxon>
        <taxon>Eleutherozoa</taxon>
        <taxon>Echinozoa</taxon>
        <taxon>Echinoidea</taxon>
        <taxon>Euechinoidea</taxon>
        <taxon>Echinacea</taxon>
        <taxon>Camarodonta</taxon>
        <taxon>Echinidea</taxon>
        <taxon>Strongylocentrotidae</taxon>
        <taxon>Strongylocentrotus</taxon>
    </lineage>
</organism>
<name>A0A7M7N158_STRPU</name>
<dbReference type="Pfam" id="PF00515">
    <property type="entry name" value="TPR_1"/>
    <property type="match status" value="2"/>
</dbReference>
<dbReference type="PROSITE" id="PS50005">
    <property type="entry name" value="TPR"/>
    <property type="match status" value="2"/>
</dbReference>
<proteinExistence type="predicted"/>
<dbReference type="PROSITE" id="PS50293">
    <property type="entry name" value="TPR_REGION"/>
    <property type="match status" value="1"/>
</dbReference>
<dbReference type="InterPro" id="IPR011990">
    <property type="entry name" value="TPR-like_helical_dom_sf"/>
</dbReference>